<dbReference type="EMBL" id="FQYP01000008">
    <property type="protein sequence ID" value="SHJ41298.1"/>
    <property type="molecule type" value="Genomic_DNA"/>
</dbReference>
<dbReference type="OrthoDB" id="1114717at2"/>
<name>A0A1M6J3N0_9FLAO</name>
<dbReference type="GO" id="GO:0015562">
    <property type="term" value="F:efflux transmembrane transporter activity"/>
    <property type="evidence" value="ECO:0007669"/>
    <property type="project" value="TreeGrafter"/>
</dbReference>
<evidence type="ECO:0000313" key="2">
    <source>
        <dbReference type="EMBL" id="SHJ41298.1"/>
    </source>
</evidence>
<dbReference type="PANTHER" id="PTHR30469">
    <property type="entry name" value="MULTIDRUG RESISTANCE PROTEIN MDTA"/>
    <property type="match status" value="1"/>
</dbReference>
<dbReference type="PANTHER" id="PTHR30469:SF15">
    <property type="entry name" value="HLYD FAMILY OF SECRETION PROTEINS"/>
    <property type="match status" value="1"/>
</dbReference>
<organism evidence="2 3">
    <name type="scientific">Aquimarina spongiae</name>
    <dbReference type="NCBI Taxonomy" id="570521"/>
    <lineage>
        <taxon>Bacteria</taxon>
        <taxon>Pseudomonadati</taxon>
        <taxon>Bacteroidota</taxon>
        <taxon>Flavobacteriia</taxon>
        <taxon>Flavobacteriales</taxon>
        <taxon>Flavobacteriaceae</taxon>
        <taxon>Aquimarina</taxon>
    </lineage>
</organism>
<dbReference type="STRING" id="570521.SAMN04488508_108228"/>
<keyword evidence="3" id="KW-1185">Reference proteome</keyword>
<accession>A0A1M6J3N0</accession>
<evidence type="ECO:0000313" key="3">
    <source>
        <dbReference type="Proteomes" id="UP000184432"/>
    </source>
</evidence>
<dbReference type="Gene3D" id="2.40.30.170">
    <property type="match status" value="1"/>
</dbReference>
<dbReference type="InterPro" id="IPR058625">
    <property type="entry name" value="MdtA-like_BSH"/>
</dbReference>
<dbReference type="RefSeq" id="WP_073319389.1">
    <property type="nucleotide sequence ID" value="NZ_FQYP01000008.1"/>
</dbReference>
<dbReference type="Proteomes" id="UP000184432">
    <property type="component" value="Unassembled WGS sequence"/>
</dbReference>
<dbReference type="GO" id="GO:1990281">
    <property type="term" value="C:efflux pump complex"/>
    <property type="evidence" value="ECO:0007669"/>
    <property type="project" value="TreeGrafter"/>
</dbReference>
<protein>
    <submittedName>
        <fullName evidence="2">Multidrug efflux pump subunit AcrA (Membrane-fusion protein)</fullName>
    </submittedName>
</protein>
<sequence length="388" mass="43279">MRNVILAILGVLLVIGAVFFASTLIDSNKRQKPKPPKVVKTVFVDTVKNKTVPIVIQANGNLTAKRRLELYAEVQGVFKGGSKLFKTGQNYKRGQALIRIDASEYYASVQSAKSNLYNLVTSIMPDLRLDYPEVYDKWQTYLNQLDMNKVTPELPETSSEKEKYFITGRNIYTTYYNVKNLEQRLAKYTITAPFDGVLTEALVNEGTLIRQGQKLGEYINTDVYEMEVAVGKEYGDLLQVGKSVALTNLDKTKTYSGQVIRINGRVDQATQTITAFIQVSEPSLREGMYLEANLDAKNEENAIEIDRSLLQEGNKIFVVRDSILDVVDVQPVYFSDKKVVLKGIPDQTIMVSKAVPGAYAGMLVSVFGSKTPEKKGQGRAISNRKAAQ</sequence>
<dbReference type="SUPFAM" id="SSF111369">
    <property type="entry name" value="HlyD-like secretion proteins"/>
    <property type="match status" value="1"/>
</dbReference>
<reference evidence="3" key="1">
    <citation type="submission" date="2016-11" db="EMBL/GenBank/DDBJ databases">
        <authorList>
            <person name="Varghese N."/>
            <person name="Submissions S."/>
        </authorList>
    </citation>
    <scope>NUCLEOTIDE SEQUENCE [LARGE SCALE GENOMIC DNA]</scope>
    <source>
        <strain evidence="3">DSM 22623</strain>
    </source>
</reference>
<gene>
    <name evidence="2" type="ORF">SAMN04488508_108228</name>
</gene>
<dbReference type="AlphaFoldDB" id="A0A1M6J3N0"/>
<dbReference type="Gene3D" id="1.10.287.470">
    <property type="entry name" value="Helix hairpin bin"/>
    <property type="match status" value="1"/>
</dbReference>
<feature type="domain" description="Multidrug resistance protein MdtA-like barrel-sandwich hybrid" evidence="1">
    <location>
        <begin position="82"/>
        <end position="215"/>
    </location>
</feature>
<dbReference type="Gene3D" id="2.40.50.100">
    <property type="match status" value="1"/>
</dbReference>
<proteinExistence type="predicted"/>
<evidence type="ECO:0000259" key="1">
    <source>
        <dbReference type="Pfam" id="PF25917"/>
    </source>
</evidence>
<dbReference type="Pfam" id="PF25917">
    <property type="entry name" value="BSH_RND"/>
    <property type="match status" value="1"/>
</dbReference>